<keyword evidence="1" id="KW-0378">Hydrolase</keyword>
<gene>
    <name evidence="1" type="ORF">SAMN05720606_113167</name>
</gene>
<sequence>MDTTSKEEIEKLYNLVDQYETVSFDVYDTALLRNVLYPIDIFDIVQRKISEEGMTLCNFKELRIKSEEAVRNESSKEDISIEDIYSKLELLVGDIDVEHVKKTELDIEIEFTIANSLMRNVYNYALSKGKSLYFISDMYLPQVFIHDLLVNLGYKDFTLFVSNEVEKCKGTGSLYEYISEIEGVDKESWLHIGDNYVSDCKVANDHGINTYYYKALRERYPFQASYSLEYSIMKAIQINKIGISEGIDYWEKFGINIVSSIFWGFTNWLIKDVQKNGKDNLYFLSRDGYIPYKVYEKLKEVIIDLPPAKYLHASRRVYQFPNILNMNRKDALDLLTAFNSALGQKITLDEIFSNIGIEMRKYTSLIQEYGFSDIKDELRNEMQREQLKKILEKLFPEVIRIFEGEKETLIEYLKQNGVFDFDEINIVDIGWRGSTHKAIKDITGKKVEGYYLGFSDNVYDEIKSNVKGYAFEGLKPKEYRTKIMDNVMMFEIVFSSPHGSLIKLERDRGGIVPRFKKEDESQKYLEKIEKGVMKATDLYIKYFPYIHSVEVSDSLNDYFDFIDRKDYEDLLEFSHLSTSVGIGNTQSTQLFVTSVNLKHYGDRKREFNLKARKNLWKNALIIYGSAEDLKKGRFQLDFDIFENLDWFIKERFLKGLRNPRKVYKYILRKMRKW</sequence>
<organism evidence="1 2">
    <name type="scientific">Paenibacillus polysaccharolyticus</name>
    <dbReference type="NCBI Taxonomy" id="582692"/>
    <lineage>
        <taxon>Bacteria</taxon>
        <taxon>Bacillati</taxon>
        <taxon>Bacillota</taxon>
        <taxon>Bacilli</taxon>
        <taxon>Bacillales</taxon>
        <taxon>Paenibacillaceae</taxon>
        <taxon>Paenibacillus</taxon>
    </lineage>
</organism>
<accession>A0A1G5K7S0</accession>
<name>A0A1G5K7S0_9BACL</name>
<dbReference type="InterPro" id="IPR023214">
    <property type="entry name" value="HAD_sf"/>
</dbReference>
<reference evidence="2" key="1">
    <citation type="submission" date="2016-10" db="EMBL/GenBank/DDBJ databases">
        <authorList>
            <person name="Varghese N."/>
            <person name="Submissions S."/>
        </authorList>
    </citation>
    <scope>NUCLEOTIDE SEQUENCE [LARGE SCALE GENOMIC DNA]</scope>
    <source>
        <strain evidence="2">BL9</strain>
    </source>
</reference>
<dbReference type="SUPFAM" id="SSF56784">
    <property type="entry name" value="HAD-like"/>
    <property type="match status" value="1"/>
</dbReference>
<dbReference type="InterPro" id="IPR036412">
    <property type="entry name" value="HAD-like_sf"/>
</dbReference>
<proteinExistence type="predicted"/>
<dbReference type="Gene3D" id="1.10.150.400">
    <property type="match status" value="1"/>
</dbReference>
<protein>
    <submittedName>
        <fullName evidence="1">Predicted hydrolase, HAD superfamily</fullName>
    </submittedName>
</protein>
<evidence type="ECO:0000313" key="1">
    <source>
        <dbReference type="EMBL" id="SCY96682.1"/>
    </source>
</evidence>
<dbReference type="Proteomes" id="UP000198538">
    <property type="component" value="Unassembled WGS sequence"/>
</dbReference>
<dbReference type="GO" id="GO:0016787">
    <property type="term" value="F:hydrolase activity"/>
    <property type="evidence" value="ECO:0007669"/>
    <property type="project" value="UniProtKB-KW"/>
</dbReference>
<dbReference type="Gene3D" id="3.40.50.1000">
    <property type="entry name" value="HAD superfamily/HAD-like"/>
    <property type="match status" value="1"/>
</dbReference>
<evidence type="ECO:0000313" key="2">
    <source>
        <dbReference type="Proteomes" id="UP000198538"/>
    </source>
</evidence>
<keyword evidence="2" id="KW-1185">Reference proteome</keyword>
<dbReference type="RefSeq" id="WP_090923030.1">
    <property type="nucleotide sequence ID" value="NZ_FMVM01000013.1"/>
</dbReference>
<dbReference type="STRING" id="582692.SAMN05720606_113167"/>
<dbReference type="AlphaFoldDB" id="A0A1G5K7S0"/>
<dbReference type="EMBL" id="FMVM01000013">
    <property type="protein sequence ID" value="SCY96682.1"/>
    <property type="molecule type" value="Genomic_DNA"/>
</dbReference>